<protein>
    <submittedName>
        <fullName evidence="1">Uncharacterized protein</fullName>
    </submittedName>
</protein>
<evidence type="ECO:0000313" key="1">
    <source>
        <dbReference type="EMBL" id="ART31437.1"/>
    </source>
</evidence>
<geneLocation type="mitochondrion" evidence="1"/>
<accession>A0A1Y0B218</accession>
<organism evidence="1">
    <name type="scientific">Utricularia reniformis</name>
    <dbReference type="NCBI Taxonomy" id="192314"/>
    <lineage>
        <taxon>Eukaryota</taxon>
        <taxon>Viridiplantae</taxon>
        <taxon>Streptophyta</taxon>
        <taxon>Embryophyta</taxon>
        <taxon>Tracheophyta</taxon>
        <taxon>Spermatophyta</taxon>
        <taxon>Magnoliopsida</taxon>
        <taxon>eudicotyledons</taxon>
        <taxon>Gunneridae</taxon>
        <taxon>Pentapetalae</taxon>
        <taxon>asterids</taxon>
        <taxon>lamiids</taxon>
        <taxon>Lamiales</taxon>
        <taxon>Lentibulariaceae</taxon>
        <taxon>Utricularia</taxon>
    </lineage>
</organism>
<proteinExistence type="predicted"/>
<sequence length="33" mass="3678">MLTNPTALLQFFPPGVSREIVRLIGLWKAKALP</sequence>
<reference evidence="1" key="1">
    <citation type="submission" date="2017-03" db="EMBL/GenBank/DDBJ databases">
        <title>The mitochondrial genome of the carnivorous plant Utricularia reniformis (Lentibulariaceae): structure, comparative analysis and evolutionary landmarks.</title>
        <authorList>
            <person name="Silva S.R."/>
            <person name="Alvarenga D.O."/>
            <person name="Michael T.P."/>
            <person name="Miranda V.F.O."/>
            <person name="Varani A.M."/>
        </authorList>
    </citation>
    <scope>NUCLEOTIDE SEQUENCE</scope>
</reference>
<keyword evidence="1" id="KW-0496">Mitochondrion</keyword>
<dbReference type="EMBL" id="KY774314">
    <property type="protein sequence ID" value="ART31437.1"/>
    <property type="molecule type" value="Genomic_DNA"/>
</dbReference>
<gene>
    <name evidence="1" type="ORF">AEK19_MT1224</name>
</gene>
<dbReference type="AlphaFoldDB" id="A0A1Y0B218"/>
<name>A0A1Y0B218_9LAMI</name>